<dbReference type="InterPro" id="IPR002182">
    <property type="entry name" value="NB-ARC"/>
</dbReference>
<dbReference type="InterPro" id="IPR001611">
    <property type="entry name" value="Leu-rich_rpt"/>
</dbReference>
<dbReference type="InterPro" id="IPR027417">
    <property type="entry name" value="P-loop_NTPase"/>
</dbReference>
<gene>
    <name evidence="6" type="ORF">C1H46_032026</name>
</gene>
<dbReference type="Gene3D" id="1.10.8.430">
    <property type="entry name" value="Helical domain of apoptotic protease-activating factors"/>
    <property type="match status" value="1"/>
</dbReference>
<protein>
    <recommendedName>
        <fullName evidence="5">TIR domain-containing protein</fullName>
    </recommendedName>
</protein>
<dbReference type="InterPro" id="IPR044974">
    <property type="entry name" value="Disease_R_plants"/>
</dbReference>
<dbReference type="Pfam" id="PF00931">
    <property type="entry name" value="NB-ARC"/>
    <property type="match status" value="1"/>
</dbReference>
<evidence type="ECO:0000313" key="7">
    <source>
        <dbReference type="Proteomes" id="UP000315295"/>
    </source>
</evidence>
<dbReference type="GO" id="GO:0051707">
    <property type="term" value="P:response to other organism"/>
    <property type="evidence" value="ECO:0007669"/>
    <property type="project" value="UniProtKB-ARBA"/>
</dbReference>
<dbReference type="SUPFAM" id="SSF52200">
    <property type="entry name" value="Toll/Interleukin receptor TIR domain"/>
    <property type="match status" value="1"/>
</dbReference>
<evidence type="ECO:0000256" key="3">
    <source>
        <dbReference type="ARBA" id="ARBA00022821"/>
    </source>
</evidence>
<dbReference type="Gene3D" id="3.80.10.10">
    <property type="entry name" value="Ribonuclease Inhibitor"/>
    <property type="match status" value="2"/>
</dbReference>
<dbReference type="Pfam" id="PF23282">
    <property type="entry name" value="WHD_ROQ1"/>
    <property type="match status" value="1"/>
</dbReference>
<dbReference type="EMBL" id="VIEB01000722">
    <property type="protein sequence ID" value="TQD82432.1"/>
    <property type="molecule type" value="Genomic_DNA"/>
</dbReference>
<keyword evidence="4" id="KW-0520">NAD</keyword>
<dbReference type="SMART" id="SM00255">
    <property type="entry name" value="TIR"/>
    <property type="match status" value="1"/>
</dbReference>
<keyword evidence="7" id="KW-1185">Reference proteome</keyword>
<dbReference type="AlphaFoldDB" id="A0A540L843"/>
<keyword evidence="1" id="KW-0433">Leucine-rich repeat</keyword>
<evidence type="ECO:0000259" key="5">
    <source>
        <dbReference type="PROSITE" id="PS50104"/>
    </source>
</evidence>
<dbReference type="Proteomes" id="UP000315295">
    <property type="component" value="Unassembled WGS sequence"/>
</dbReference>
<keyword evidence="3" id="KW-0611">Plant defense</keyword>
<comment type="caution">
    <text evidence="6">The sequence shown here is derived from an EMBL/GenBank/DDBJ whole genome shotgun (WGS) entry which is preliminary data.</text>
</comment>
<sequence>MTAHEASSSSSSKSELWSYDVFLSFRGEDTRYGFTGYLHQALKDKGYRVFIDEDGLKRGEEIRGELLGAIEESKISIIVFSKRYADSSWCLAELVKIMECRDKPGRHVLPIFYHVDPTHVRNQNGDLAEAFQKREKDIHEETDDKKREAKQKRVKQWREALTEAGKLSGHHLKIANDRHEVEVIKKIVDENIWEWLSRTNELHVAKHPIGIKSRIQGIISDLSSGGSNDVLMVGIWGMGGLGKTTVAKAIYNQIHHKFEFKSFLADVSDATSKHGLVYLQEKLISDILKQKSGSSSVDEGISLIKQHLRRRRVLIIIDNIDDRKQLDAIARSHDWFGPGSRIIMTTRNEHLLKQVEVDKTYPLWEMKKEEALELFSWHAFQKSCPNEEYLEVSKNVVSYCGGLPLALEVLGSFLFKRPIIEWKSQLEKLERIPEGEIIKPLRISFEGLDDKEKATFLDISCFFIGKDKDYVAKILDGCGFYATVGISVLRERCLVTVEGNELNMHDLLREMARVIISEKSPGDPGKWSRLWNCEDVIDVLTNKTGTEEVEGLFVDVPYANASFSTEAFANMKKLRLLHLKYVTFNYKELDVDGVALNGEYKHLPKKLIWLHWEGCPLKSIPDDFFNQPRLVALDMPFSQLVQAWQGSKSLPNLKSLKLDASYSLQKLPDFSQIPNLEELMLQNCYSLSEIHPSIGHLKRLSLVDLFSCESLCSLPRDFYKLKSVETLILNRCSKFKELHEDIGEMISLRTLEAEQTDIREVPPSIVRLKNLTRLSLSGVESIHLPYSLHGLNSLRELDLSSCGLADGAIPKDLGSLISLQVLDLSRNDFHTLPSLSGLSKLETLRLHKCFNLRTIPDIPPNVKVQHE</sequence>
<dbReference type="PROSITE" id="PS51450">
    <property type="entry name" value="LRR"/>
    <property type="match status" value="1"/>
</dbReference>
<dbReference type="Pfam" id="PF23598">
    <property type="entry name" value="LRR_14"/>
    <property type="match status" value="1"/>
</dbReference>
<accession>A0A540L843</accession>
<dbReference type="PANTHER" id="PTHR11017">
    <property type="entry name" value="LEUCINE-RICH REPEAT-CONTAINING PROTEIN"/>
    <property type="match status" value="1"/>
</dbReference>
<dbReference type="InterPro" id="IPR055414">
    <property type="entry name" value="LRR_R13L4/SHOC2-like"/>
</dbReference>
<dbReference type="InterPro" id="IPR042197">
    <property type="entry name" value="Apaf_helical"/>
</dbReference>
<proteinExistence type="predicted"/>
<evidence type="ECO:0000256" key="4">
    <source>
        <dbReference type="ARBA" id="ARBA00023027"/>
    </source>
</evidence>
<evidence type="ECO:0000256" key="2">
    <source>
        <dbReference type="ARBA" id="ARBA00022737"/>
    </source>
</evidence>
<dbReference type="SUPFAM" id="SSF52540">
    <property type="entry name" value="P-loop containing nucleoside triphosphate hydrolases"/>
    <property type="match status" value="1"/>
</dbReference>
<dbReference type="PANTHER" id="PTHR11017:SF271">
    <property type="entry name" value="DISEASE RESISTANCE PROTEIN (TIR-NBS-LRR CLASS) FAMILY"/>
    <property type="match status" value="1"/>
</dbReference>
<evidence type="ECO:0000313" key="6">
    <source>
        <dbReference type="EMBL" id="TQD82432.1"/>
    </source>
</evidence>
<dbReference type="GO" id="GO:0006952">
    <property type="term" value="P:defense response"/>
    <property type="evidence" value="ECO:0007669"/>
    <property type="project" value="UniProtKB-KW"/>
</dbReference>
<dbReference type="InterPro" id="IPR000157">
    <property type="entry name" value="TIR_dom"/>
</dbReference>
<dbReference type="Pfam" id="PF01582">
    <property type="entry name" value="TIR"/>
    <property type="match status" value="1"/>
</dbReference>
<dbReference type="PRINTS" id="PR00364">
    <property type="entry name" value="DISEASERSIST"/>
</dbReference>
<feature type="domain" description="TIR" evidence="5">
    <location>
        <begin position="17"/>
        <end position="192"/>
    </location>
</feature>
<dbReference type="InterPro" id="IPR032675">
    <property type="entry name" value="LRR_dom_sf"/>
</dbReference>
<organism evidence="6 7">
    <name type="scientific">Malus baccata</name>
    <name type="common">Siberian crab apple</name>
    <name type="synonym">Pyrus baccata</name>
    <dbReference type="NCBI Taxonomy" id="106549"/>
    <lineage>
        <taxon>Eukaryota</taxon>
        <taxon>Viridiplantae</taxon>
        <taxon>Streptophyta</taxon>
        <taxon>Embryophyta</taxon>
        <taxon>Tracheophyta</taxon>
        <taxon>Spermatophyta</taxon>
        <taxon>Magnoliopsida</taxon>
        <taxon>eudicotyledons</taxon>
        <taxon>Gunneridae</taxon>
        <taxon>Pentapetalae</taxon>
        <taxon>rosids</taxon>
        <taxon>fabids</taxon>
        <taxon>Rosales</taxon>
        <taxon>Rosaceae</taxon>
        <taxon>Amygdaloideae</taxon>
        <taxon>Maleae</taxon>
        <taxon>Malus</taxon>
    </lineage>
</organism>
<dbReference type="GO" id="GO:0043531">
    <property type="term" value="F:ADP binding"/>
    <property type="evidence" value="ECO:0007669"/>
    <property type="project" value="InterPro"/>
</dbReference>
<reference evidence="6 7" key="1">
    <citation type="journal article" date="2019" name="G3 (Bethesda)">
        <title>Sequencing of a Wild Apple (Malus baccata) Genome Unravels the Differences Between Cultivated and Wild Apple Species Regarding Disease Resistance and Cold Tolerance.</title>
        <authorList>
            <person name="Chen X."/>
        </authorList>
    </citation>
    <scope>NUCLEOTIDE SEQUENCE [LARGE SCALE GENOMIC DNA]</scope>
    <source>
        <strain evidence="7">cv. Shandingzi</strain>
        <tissue evidence="6">Leaves</tissue>
    </source>
</reference>
<dbReference type="SUPFAM" id="SSF52058">
    <property type="entry name" value="L domain-like"/>
    <property type="match status" value="1"/>
</dbReference>
<dbReference type="InterPro" id="IPR058192">
    <property type="entry name" value="WHD_ROQ1-like"/>
</dbReference>
<keyword evidence="2" id="KW-0677">Repeat</keyword>
<dbReference type="Gene3D" id="3.40.50.300">
    <property type="entry name" value="P-loop containing nucleotide triphosphate hydrolases"/>
    <property type="match status" value="1"/>
</dbReference>
<dbReference type="GO" id="GO:0007165">
    <property type="term" value="P:signal transduction"/>
    <property type="evidence" value="ECO:0007669"/>
    <property type="project" value="InterPro"/>
</dbReference>
<dbReference type="PROSITE" id="PS50104">
    <property type="entry name" value="TIR"/>
    <property type="match status" value="1"/>
</dbReference>
<dbReference type="Gene3D" id="3.40.50.10140">
    <property type="entry name" value="Toll/interleukin-1 receptor homology (TIR) domain"/>
    <property type="match status" value="1"/>
</dbReference>
<name>A0A540L843_MALBA</name>
<dbReference type="InterPro" id="IPR035897">
    <property type="entry name" value="Toll_tir_struct_dom_sf"/>
</dbReference>
<dbReference type="FunFam" id="3.40.50.10140:FF:000007">
    <property type="entry name" value="Disease resistance protein (TIR-NBS-LRR class)"/>
    <property type="match status" value="1"/>
</dbReference>
<evidence type="ECO:0000256" key="1">
    <source>
        <dbReference type="ARBA" id="ARBA00022614"/>
    </source>
</evidence>